<feature type="transmembrane region" description="Helical" evidence="4">
    <location>
        <begin position="122"/>
        <end position="142"/>
    </location>
</feature>
<keyword evidence="7" id="KW-1185">Reference proteome</keyword>
<evidence type="ECO:0000256" key="2">
    <source>
        <dbReference type="ARBA" id="ARBA00012528"/>
    </source>
</evidence>
<dbReference type="EMBL" id="OOGT01000099">
    <property type="protein sequence ID" value="SPL71028.1"/>
    <property type="molecule type" value="Genomic_DNA"/>
</dbReference>
<dbReference type="InterPro" id="IPR043128">
    <property type="entry name" value="Rev_trsase/Diguanyl_cyclase"/>
</dbReference>
<gene>
    <name evidence="6" type="primary">yedQ</name>
    <name evidence="6" type="ORF">KPC_2206</name>
</gene>
<keyword evidence="6" id="KW-0808">Transferase</keyword>
<dbReference type="GO" id="GO:0052621">
    <property type="term" value="F:diguanylate cyclase activity"/>
    <property type="evidence" value="ECO:0007669"/>
    <property type="project" value="UniProtKB-EC"/>
</dbReference>
<dbReference type="PROSITE" id="PS50887">
    <property type="entry name" value="GGDEF"/>
    <property type="match status" value="1"/>
</dbReference>
<dbReference type="FunFam" id="3.30.70.270:FF:000001">
    <property type="entry name" value="Diguanylate cyclase domain protein"/>
    <property type="match status" value="1"/>
</dbReference>
<dbReference type="RefSeq" id="WP_121974477.1">
    <property type="nucleotide sequence ID" value="NZ_OOGT01000099.1"/>
</dbReference>
<dbReference type="InterPro" id="IPR000160">
    <property type="entry name" value="GGDEF_dom"/>
</dbReference>
<dbReference type="Proteomes" id="UP000245974">
    <property type="component" value="Unassembled WGS sequence"/>
</dbReference>
<evidence type="ECO:0000259" key="5">
    <source>
        <dbReference type="PROSITE" id="PS50887"/>
    </source>
</evidence>
<dbReference type="AlphaFoldDB" id="A0A2U3N031"/>
<evidence type="ECO:0000313" key="6">
    <source>
        <dbReference type="EMBL" id="SPL71028.1"/>
    </source>
</evidence>
<dbReference type="CDD" id="cd01949">
    <property type="entry name" value="GGDEF"/>
    <property type="match status" value="1"/>
</dbReference>
<keyword evidence="4" id="KW-0812">Transmembrane</keyword>
<dbReference type="SUPFAM" id="SSF55073">
    <property type="entry name" value="Nucleotide cyclase"/>
    <property type="match status" value="1"/>
</dbReference>
<feature type="transmembrane region" description="Helical" evidence="4">
    <location>
        <begin position="32"/>
        <end position="51"/>
    </location>
</feature>
<organism evidence="6 7">
    <name type="scientific">Acinetobacter stercoris</name>
    <dbReference type="NCBI Taxonomy" id="2126983"/>
    <lineage>
        <taxon>Bacteria</taxon>
        <taxon>Pseudomonadati</taxon>
        <taxon>Pseudomonadota</taxon>
        <taxon>Gammaproteobacteria</taxon>
        <taxon>Moraxellales</taxon>
        <taxon>Moraxellaceae</taxon>
        <taxon>Acinetobacter</taxon>
    </lineage>
</organism>
<comment type="catalytic activity">
    <reaction evidence="3">
        <text>2 GTP = 3',3'-c-di-GMP + 2 diphosphate</text>
        <dbReference type="Rhea" id="RHEA:24898"/>
        <dbReference type="ChEBI" id="CHEBI:33019"/>
        <dbReference type="ChEBI" id="CHEBI:37565"/>
        <dbReference type="ChEBI" id="CHEBI:58805"/>
        <dbReference type="EC" id="2.7.7.65"/>
    </reaction>
</comment>
<dbReference type="Gene3D" id="3.30.70.270">
    <property type="match status" value="1"/>
</dbReference>
<feature type="transmembrane region" description="Helical" evidence="4">
    <location>
        <begin position="71"/>
        <end position="91"/>
    </location>
</feature>
<dbReference type="Pfam" id="PF00990">
    <property type="entry name" value="GGDEF"/>
    <property type="match status" value="1"/>
</dbReference>
<feature type="transmembrane region" description="Helical" evidence="4">
    <location>
        <begin position="100"/>
        <end position="116"/>
    </location>
</feature>
<comment type="cofactor">
    <cofactor evidence="1">
        <name>Mg(2+)</name>
        <dbReference type="ChEBI" id="CHEBI:18420"/>
    </cofactor>
</comment>
<reference evidence="7" key="1">
    <citation type="submission" date="2018-03" db="EMBL/GenBank/DDBJ databases">
        <authorList>
            <person name="Blom J."/>
        </authorList>
    </citation>
    <scope>NUCLEOTIDE SEQUENCE [LARGE SCALE GENOMIC DNA]</scope>
    <source>
        <strain evidence="7">KPC-SM-21</strain>
    </source>
</reference>
<feature type="transmembrane region" description="Helical" evidence="4">
    <location>
        <begin position="190"/>
        <end position="215"/>
    </location>
</feature>
<evidence type="ECO:0000256" key="3">
    <source>
        <dbReference type="ARBA" id="ARBA00034247"/>
    </source>
</evidence>
<feature type="domain" description="GGDEF" evidence="5">
    <location>
        <begin position="254"/>
        <end position="387"/>
    </location>
</feature>
<name>A0A2U3N031_9GAMM</name>
<proteinExistence type="predicted"/>
<dbReference type="InParanoid" id="A0A2U3N031"/>
<accession>A0A2U3N031</accession>
<dbReference type="OrthoDB" id="9812260at2"/>
<dbReference type="PANTHER" id="PTHR45138:SF9">
    <property type="entry name" value="DIGUANYLATE CYCLASE DGCM-RELATED"/>
    <property type="match status" value="1"/>
</dbReference>
<evidence type="ECO:0000256" key="1">
    <source>
        <dbReference type="ARBA" id="ARBA00001946"/>
    </source>
</evidence>
<sequence>MKFHWLNLTHLKIQRFMSESVIVNWSNVSKGVLILVLGALDHILWLAWYWFGYTHDVLHHWLSKSYFAGHLRYLIVVITVFIILILSCFLFKNNKFFQKYFPYVAVLYFGLTFIKGGYTIGIISPATIAGYISLISVGLVLFERRIIYFTFIPITIFLLIAIYLSATERIDYAPIFSEELKFSVLYKNDFWVSSMLFLYVPIFFASIVLFEILLIQWKNREKLFNEMSLIDPLTGIFNRRSIANHLKCIQEKNIHYSLILIDLDYFKNINDTYGHDAGDNVLKNVANILSQNLREKDLLGRFGGEEFILILNETNLTQAVAIAECCRQNLQKKPIVINRLHSIQVSASFGVAESLEDLSNEIVIHRADQALYFAKANGRNQVRYYQELEQRHPPHN</sequence>
<dbReference type="InterPro" id="IPR029787">
    <property type="entry name" value="Nucleotide_cyclase"/>
</dbReference>
<keyword evidence="6" id="KW-0548">Nucleotidyltransferase</keyword>
<dbReference type="EC" id="2.7.7.65" evidence="2"/>
<keyword evidence="4" id="KW-1133">Transmembrane helix</keyword>
<evidence type="ECO:0000256" key="4">
    <source>
        <dbReference type="SAM" id="Phobius"/>
    </source>
</evidence>
<dbReference type="SMART" id="SM00267">
    <property type="entry name" value="GGDEF"/>
    <property type="match status" value="1"/>
</dbReference>
<evidence type="ECO:0000313" key="7">
    <source>
        <dbReference type="Proteomes" id="UP000245974"/>
    </source>
</evidence>
<dbReference type="NCBIfam" id="TIGR00254">
    <property type="entry name" value="GGDEF"/>
    <property type="match status" value="1"/>
</dbReference>
<protein>
    <recommendedName>
        <fullName evidence="2">diguanylate cyclase</fullName>
        <ecNumber evidence="2">2.7.7.65</ecNumber>
    </recommendedName>
</protein>
<keyword evidence="4" id="KW-0472">Membrane</keyword>
<dbReference type="PANTHER" id="PTHR45138">
    <property type="entry name" value="REGULATORY COMPONENTS OF SENSORY TRANSDUCTION SYSTEM"/>
    <property type="match status" value="1"/>
</dbReference>
<feature type="transmembrane region" description="Helical" evidence="4">
    <location>
        <begin position="147"/>
        <end position="166"/>
    </location>
</feature>
<dbReference type="InterPro" id="IPR050469">
    <property type="entry name" value="Diguanylate_Cyclase"/>
</dbReference>